<evidence type="ECO:0000313" key="1">
    <source>
        <dbReference type="EMBL" id="WPJ96029.1"/>
    </source>
</evidence>
<reference evidence="1 2" key="1">
    <citation type="submission" date="2023-11" db="EMBL/GenBank/DDBJ databases">
        <title>Coraliomargarita sp. nov., isolated from marine algae.</title>
        <authorList>
            <person name="Lee J.K."/>
            <person name="Baek J.H."/>
            <person name="Kim J.M."/>
            <person name="Choi D.G."/>
            <person name="Jeon C.O."/>
        </authorList>
    </citation>
    <scope>NUCLEOTIDE SEQUENCE [LARGE SCALE GENOMIC DNA]</scope>
    <source>
        <strain evidence="1 2">J2-16</strain>
    </source>
</reference>
<keyword evidence="2" id="KW-1185">Reference proteome</keyword>
<evidence type="ECO:0000313" key="2">
    <source>
        <dbReference type="Proteomes" id="UP001324993"/>
    </source>
</evidence>
<dbReference type="EMBL" id="CP138858">
    <property type="protein sequence ID" value="WPJ96029.1"/>
    <property type="molecule type" value="Genomic_DNA"/>
</dbReference>
<proteinExistence type="predicted"/>
<gene>
    <name evidence="1" type="ORF">SH580_21680</name>
</gene>
<organism evidence="1 2">
    <name type="scientific">Coraliomargarita algicola</name>
    <dbReference type="NCBI Taxonomy" id="3092156"/>
    <lineage>
        <taxon>Bacteria</taxon>
        <taxon>Pseudomonadati</taxon>
        <taxon>Verrucomicrobiota</taxon>
        <taxon>Opitutia</taxon>
        <taxon>Puniceicoccales</taxon>
        <taxon>Coraliomargaritaceae</taxon>
        <taxon>Coraliomargarita</taxon>
    </lineage>
</organism>
<name>A0ABZ0RIK0_9BACT</name>
<protein>
    <submittedName>
        <fullName evidence="1">Uncharacterized protein</fullName>
    </submittedName>
</protein>
<sequence>MTRNKKPVVIVAMVLAALIVLPLLLLLFSRLGASSGTEQANSESSAVKSTSEAIDFDLRQLAEKADRLIEQDLAEALRQGDVSLDFIASLKRDASKGAVALQKGALEDAALHYNSVVQRAESQLAALALADQARALNDSTYAELQSLDYLKSAFENTYREAVETYNTALRALNAGNISAVSTTSK</sequence>
<accession>A0ABZ0RIK0</accession>
<dbReference type="RefSeq" id="WP_319832896.1">
    <property type="nucleotide sequence ID" value="NZ_CP138858.1"/>
</dbReference>
<dbReference type="Proteomes" id="UP001324993">
    <property type="component" value="Chromosome"/>
</dbReference>